<proteinExistence type="predicted"/>
<dbReference type="AlphaFoldDB" id="A0A1Y1MHG2"/>
<sequence length="129" mass="15139">MLTPSPERSITKALSIAKAKPVELITETIQKTNEHKVPQNTGGARFVEERRDHEAEHYYRERVEQDEEEDEEQVRVLEYLQRVEEYAAYRRQEKDEDAVDDEPGQPKDRVFEAHDLHPLLDLVLLLADD</sequence>
<evidence type="ECO:0000256" key="1">
    <source>
        <dbReference type="SAM" id="MobiDB-lite"/>
    </source>
</evidence>
<feature type="region of interest" description="Disordered" evidence="1">
    <location>
        <begin position="31"/>
        <end position="51"/>
    </location>
</feature>
<accession>A0A1Y1MHG2</accession>
<feature type="region of interest" description="Disordered" evidence="1">
    <location>
        <begin position="91"/>
        <end position="112"/>
    </location>
</feature>
<name>A0A1Y1MHG2_PHOPY</name>
<reference evidence="2" key="1">
    <citation type="journal article" date="2016" name="Sci. Rep.">
        <title>Molecular characterization of firefly nuptial gifts: a multi-omics approach sheds light on postcopulatory sexual selection.</title>
        <authorList>
            <person name="Al-Wathiqui N."/>
            <person name="Fallon T.R."/>
            <person name="South A."/>
            <person name="Weng J.K."/>
            <person name="Lewis S.M."/>
        </authorList>
    </citation>
    <scope>NUCLEOTIDE SEQUENCE</scope>
</reference>
<organism evidence="2">
    <name type="scientific">Photinus pyralis</name>
    <name type="common">Common eastern firefly</name>
    <name type="synonym">Lampyris pyralis</name>
    <dbReference type="NCBI Taxonomy" id="7054"/>
    <lineage>
        <taxon>Eukaryota</taxon>
        <taxon>Metazoa</taxon>
        <taxon>Ecdysozoa</taxon>
        <taxon>Arthropoda</taxon>
        <taxon>Hexapoda</taxon>
        <taxon>Insecta</taxon>
        <taxon>Pterygota</taxon>
        <taxon>Neoptera</taxon>
        <taxon>Endopterygota</taxon>
        <taxon>Coleoptera</taxon>
        <taxon>Polyphaga</taxon>
        <taxon>Elateriformia</taxon>
        <taxon>Elateroidea</taxon>
        <taxon>Lampyridae</taxon>
        <taxon>Lampyrinae</taxon>
        <taxon>Photinus</taxon>
    </lineage>
</organism>
<protein>
    <submittedName>
        <fullName evidence="2">Uncharacterized protein</fullName>
    </submittedName>
</protein>
<dbReference type="EMBL" id="GEZM01033855">
    <property type="protein sequence ID" value="JAV84080.1"/>
    <property type="molecule type" value="Transcribed_RNA"/>
</dbReference>
<evidence type="ECO:0000313" key="2">
    <source>
        <dbReference type="EMBL" id="JAV84080.1"/>
    </source>
</evidence>